<evidence type="ECO:0000256" key="6">
    <source>
        <dbReference type="ARBA" id="ARBA00023004"/>
    </source>
</evidence>
<keyword evidence="12" id="KW-1185">Reference proteome</keyword>
<feature type="binding site" evidence="8">
    <location>
        <position position="50"/>
    </location>
    <ligand>
        <name>Fe cation</name>
        <dbReference type="ChEBI" id="CHEBI:24875"/>
        <label>1</label>
    </ligand>
</feature>
<keyword evidence="3 9" id="KW-0409">Iron storage</keyword>
<feature type="binding site" evidence="8">
    <location>
        <position position="53"/>
    </location>
    <ligand>
        <name>Fe cation</name>
        <dbReference type="ChEBI" id="CHEBI:24875"/>
        <label>1</label>
    </ligand>
</feature>
<evidence type="ECO:0000256" key="2">
    <source>
        <dbReference type="ARBA" id="ARBA00006950"/>
    </source>
</evidence>
<dbReference type="GO" id="GO:0006879">
    <property type="term" value="P:intracellular iron ion homeostasis"/>
    <property type="evidence" value="ECO:0007669"/>
    <property type="project" value="UniProtKB-KW"/>
</dbReference>
<comment type="subcellular location">
    <subcellularLocation>
        <location evidence="9">Cytoplasm</location>
    </subcellularLocation>
</comment>
<dbReference type="SUPFAM" id="SSF47240">
    <property type="entry name" value="Ferritin-like"/>
    <property type="match status" value="1"/>
</dbReference>
<feature type="binding site" evidence="8">
    <location>
        <position position="17"/>
    </location>
    <ligand>
        <name>Fe cation</name>
        <dbReference type="ChEBI" id="CHEBI:24875"/>
        <label>1</label>
    </ligand>
</feature>
<dbReference type="AlphaFoldDB" id="A0A0P6Y8Y7"/>
<sequence>MINPTIEAAINDQIKHEFESAYLYLSMSAYFESVNLGGFAHWMRLQYEEETEHAMKLFDYLHDRGGRAVLQGFEQPQSSFNSSLEVFELALHHEEKVTALINSLYDLAIKENDHATQIHLQWFITEQVEEEKSASDVVEKLRMAGDHPGALFLLNEQLGSRAAE</sequence>
<evidence type="ECO:0000313" key="12">
    <source>
        <dbReference type="Proteomes" id="UP000050277"/>
    </source>
</evidence>
<comment type="function">
    <text evidence="1 9">Iron-storage protein.</text>
</comment>
<gene>
    <name evidence="11" type="ORF">SE18_18295</name>
</gene>
<dbReference type="GO" id="GO:0008199">
    <property type="term" value="F:ferric iron binding"/>
    <property type="evidence" value="ECO:0007669"/>
    <property type="project" value="InterPro"/>
</dbReference>
<dbReference type="PANTHER" id="PTHR11431">
    <property type="entry name" value="FERRITIN"/>
    <property type="match status" value="1"/>
</dbReference>
<evidence type="ECO:0000313" key="11">
    <source>
        <dbReference type="EMBL" id="KPL85565.1"/>
    </source>
</evidence>
<dbReference type="PANTHER" id="PTHR11431:SF127">
    <property type="entry name" value="BACTERIAL NON-HEME FERRITIN"/>
    <property type="match status" value="1"/>
</dbReference>
<dbReference type="InterPro" id="IPR012347">
    <property type="entry name" value="Ferritin-like"/>
</dbReference>
<keyword evidence="4 8" id="KW-0479">Metal-binding</keyword>
<evidence type="ECO:0000256" key="1">
    <source>
        <dbReference type="ARBA" id="ARBA00002485"/>
    </source>
</evidence>
<evidence type="ECO:0000259" key="10">
    <source>
        <dbReference type="PROSITE" id="PS50905"/>
    </source>
</evidence>
<dbReference type="GO" id="GO:0004322">
    <property type="term" value="F:ferroxidase activity"/>
    <property type="evidence" value="ECO:0007669"/>
    <property type="project" value="TreeGrafter"/>
</dbReference>
<dbReference type="PROSITE" id="PS50905">
    <property type="entry name" value="FERRITIN_LIKE"/>
    <property type="match status" value="1"/>
</dbReference>
<name>A0A0P6Y8Y7_9CHLR</name>
<comment type="similarity">
    <text evidence="2 9">Belongs to the ferritin family. Prokaryotic subfamily.</text>
</comment>
<proteinExistence type="inferred from homology"/>
<protein>
    <recommendedName>
        <fullName evidence="9">Ferritin</fullName>
        <ecNumber evidence="9">1.16.3.2</ecNumber>
    </recommendedName>
</protein>
<feature type="binding site" evidence="8">
    <location>
        <position position="94"/>
    </location>
    <ligand>
        <name>Fe cation</name>
        <dbReference type="ChEBI" id="CHEBI:24875"/>
        <label>1</label>
    </ligand>
</feature>
<dbReference type="Pfam" id="PF00210">
    <property type="entry name" value="Ferritin"/>
    <property type="match status" value="1"/>
</dbReference>
<keyword evidence="9" id="KW-0963">Cytoplasm</keyword>
<dbReference type="EC" id="1.16.3.2" evidence="9"/>
<dbReference type="InterPro" id="IPR001519">
    <property type="entry name" value="Ferritin"/>
</dbReference>
<evidence type="ECO:0000256" key="3">
    <source>
        <dbReference type="ARBA" id="ARBA00022434"/>
    </source>
</evidence>
<evidence type="ECO:0000256" key="7">
    <source>
        <dbReference type="ARBA" id="ARBA00048035"/>
    </source>
</evidence>
<dbReference type="Proteomes" id="UP000050277">
    <property type="component" value="Unassembled WGS sequence"/>
</dbReference>
<dbReference type="CDD" id="cd01055">
    <property type="entry name" value="Nonheme_Ferritin"/>
    <property type="match status" value="1"/>
</dbReference>
<evidence type="ECO:0000256" key="8">
    <source>
        <dbReference type="PIRSR" id="PIRSR601519-1"/>
    </source>
</evidence>
<comment type="catalytic activity">
    <reaction evidence="7 9">
        <text>4 Fe(2+) + O2 + 6 H2O = 4 iron(III) oxide-hydroxide + 12 H(+)</text>
        <dbReference type="Rhea" id="RHEA:11972"/>
        <dbReference type="ChEBI" id="CHEBI:15377"/>
        <dbReference type="ChEBI" id="CHEBI:15378"/>
        <dbReference type="ChEBI" id="CHEBI:15379"/>
        <dbReference type="ChEBI" id="CHEBI:29033"/>
        <dbReference type="ChEBI" id="CHEBI:78619"/>
        <dbReference type="EC" id="1.16.3.2"/>
    </reaction>
</comment>
<reference evidence="11 12" key="1">
    <citation type="submission" date="2015-07" db="EMBL/GenBank/DDBJ databases">
        <title>Whole genome sequence of Herpetosiphon geysericola DSM 7119.</title>
        <authorList>
            <person name="Hemp J."/>
            <person name="Ward L.M."/>
            <person name="Pace L.A."/>
            <person name="Fischer W.W."/>
        </authorList>
    </citation>
    <scope>NUCLEOTIDE SEQUENCE [LARGE SCALE GENOMIC DNA]</scope>
    <source>
        <strain evidence="11 12">DSM 7119</strain>
    </source>
</reference>
<dbReference type="GO" id="GO:0006826">
    <property type="term" value="P:iron ion transport"/>
    <property type="evidence" value="ECO:0007669"/>
    <property type="project" value="InterPro"/>
</dbReference>
<dbReference type="GO" id="GO:0042802">
    <property type="term" value="F:identical protein binding"/>
    <property type="evidence" value="ECO:0007669"/>
    <property type="project" value="UniProtKB-ARBA"/>
</dbReference>
<feature type="binding site" evidence="8">
    <location>
        <position position="127"/>
    </location>
    <ligand>
        <name>Fe cation</name>
        <dbReference type="ChEBI" id="CHEBI:24875"/>
        <label>1</label>
    </ligand>
</feature>
<dbReference type="FunFam" id="1.20.1260.10:FF:000001">
    <property type="entry name" value="Non-heme ferritin"/>
    <property type="match status" value="1"/>
</dbReference>
<comment type="caution">
    <text evidence="11">The sequence shown here is derived from an EMBL/GenBank/DDBJ whole genome shotgun (WGS) entry which is preliminary data.</text>
</comment>
<dbReference type="RefSeq" id="WP_054535884.1">
    <property type="nucleotide sequence ID" value="NZ_LGKP01000025.1"/>
</dbReference>
<accession>A0A0P6Y8Y7</accession>
<dbReference type="GO" id="GO:0008198">
    <property type="term" value="F:ferrous iron binding"/>
    <property type="evidence" value="ECO:0007669"/>
    <property type="project" value="TreeGrafter"/>
</dbReference>
<dbReference type="GO" id="GO:0005829">
    <property type="term" value="C:cytosol"/>
    <property type="evidence" value="ECO:0007669"/>
    <property type="project" value="TreeGrafter"/>
</dbReference>
<dbReference type="EMBL" id="LGKP01000025">
    <property type="protein sequence ID" value="KPL85565.1"/>
    <property type="molecule type" value="Genomic_DNA"/>
</dbReference>
<evidence type="ECO:0000256" key="9">
    <source>
        <dbReference type="RuleBase" id="RU361145"/>
    </source>
</evidence>
<dbReference type="InterPro" id="IPR009078">
    <property type="entry name" value="Ferritin-like_SF"/>
</dbReference>
<dbReference type="OrthoDB" id="9801481at2"/>
<dbReference type="InterPro" id="IPR008331">
    <property type="entry name" value="Ferritin_DPS_dom"/>
</dbReference>
<feature type="domain" description="Ferritin-like diiron" evidence="10">
    <location>
        <begin position="1"/>
        <end position="145"/>
    </location>
</feature>
<organism evidence="11 12">
    <name type="scientific">Herpetosiphon geysericola</name>
    <dbReference type="NCBI Taxonomy" id="70996"/>
    <lineage>
        <taxon>Bacteria</taxon>
        <taxon>Bacillati</taxon>
        <taxon>Chloroflexota</taxon>
        <taxon>Chloroflexia</taxon>
        <taxon>Herpetosiphonales</taxon>
        <taxon>Herpetosiphonaceae</taxon>
        <taxon>Herpetosiphon</taxon>
    </lineage>
</organism>
<evidence type="ECO:0000256" key="5">
    <source>
        <dbReference type="ARBA" id="ARBA00023002"/>
    </source>
</evidence>
<keyword evidence="6 8" id="KW-0408">Iron</keyword>
<dbReference type="InterPro" id="IPR009040">
    <property type="entry name" value="Ferritin-like_diiron"/>
</dbReference>
<dbReference type="Gene3D" id="1.20.1260.10">
    <property type="match status" value="1"/>
</dbReference>
<dbReference type="InterPro" id="IPR041719">
    <property type="entry name" value="Ferritin_prok"/>
</dbReference>
<keyword evidence="5" id="KW-0560">Oxidoreductase</keyword>
<evidence type="ECO:0000256" key="4">
    <source>
        <dbReference type="ARBA" id="ARBA00022723"/>
    </source>
</evidence>
<dbReference type="STRING" id="70996.SE18_18295"/>